<dbReference type="Proteomes" id="UP000237000">
    <property type="component" value="Unassembled WGS sequence"/>
</dbReference>
<dbReference type="InterPro" id="IPR044730">
    <property type="entry name" value="RNase_H-like_dom_plant"/>
</dbReference>
<protein>
    <submittedName>
        <fullName evidence="3">Uncharacterized protein</fullName>
    </submittedName>
</protein>
<dbReference type="EMBL" id="JXTC01000234">
    <property type="protein sequence ID" value="PON79574.1"/>
    <property type="molecule type" value="Genomic_DNA"/>
</dbReference>
<dbReference type="Pfam" id="PF13456">
    <property type="entry name" value="RVT_3"/>
    <property type="match status" value="1"/>
</dbReference>
<dbReference type="InParanoid" id="A0A2P5E203"/>
<proteinExistence type="predicted"/>
<evidence type="ECO:0000259" key="1">
    <source>
        <dbReference type="Pfam" id="PF13456"/>
    </source>
</evidence>
<dbReference type="InterPro" id="IPR026960">
    <property type="entry name" value="RVT-Znf"/>
</dbReference>
<feature type="domain" description="Reverse transcriptase zinc-binding" evidence="2">
    <location>
        <begin position="169"/>
        <end position="221"/>
    </location>
</feature>
<reference evidence="4" key="1">
    <citation type="submission" date="2016-06" db="EMBL/GenBank/DDBJ databases">
        <title>Parallel loss of symbiosis genes in relatives of nitrogen-fixing non-legume Parasponia.</title>
        <authorList>
            <person name="Van Velzen R."/>
            <person name="Holmer R."/>
            <person name="Bu F."/>
            <person name="Rutten L."/>
            <person name="Van Zeijl A."/>
            <person name="Liu W."/>
            <person name="Santuari L."/>
            <person name="Cao Q."/>
            <person name="Sharma T."/>
            <person name="Shen D."/>
            <person name="Roswanjaya Y."/>
            <person name="Wardhani T."/>
            <person name="Kalhor M.S."/>
            <person name="Jansen J."/>
            <person name="Van den Hoogen J."/>
            <person name="Gungor B."/>
            <person name="Hartog M."/>
            <person name="Hontelez J."/>
            <person name="Verver J."/>
            <person name="Yang W.-C."/>
            <person name="Schijlen E."/>
            <person name="Repin R."/>
            <person name="Schilthuizen M."/>
            <person name="Schranz E."/>
            <person name="Heidstra R."/>
            <person name="Miyata K."/>
            <person name="Fedorova E."/>
            <person name="Kohlen W."/>
            <person name="Bisseling T."/>
            <person name="Smit S."/>
            <person name="Geurts R."/>
        </authorList>
    </citation>
    <scope>NUCLEOTIDE SEQUENCE [LARGE SCALE GENOMIC DNA]</scope>
    <source>
        <strain evidence="4">cv. RG33-2</strain>
    </source>
</reference>
<dbReference type="InterPro" id="IPR052929">
    <property type="entry name" value="RNase_H-like_EbsB-rel"/>
</dbReference>
<evidence type="ECO:0000313" key="3">
    <source>
        <dbReference type="EMBL" id="PON79574.1"/>
    </source>
</evidence>
<dbReference type="PANTHER" id="PTHR47074:SF48">
    <property type="entry name" value="POLYNUCLEOTIDYL TRANSFERASE, RIBONUCLEASE H-LIKE SUPERFAMILY PROTEIN"/>
    <property type="match status" value="1"/>
</dbReference>
<dbReference type="CDD" id="cd06222">
    <property type="entry name" value="RNase_H_like"/>
    <property type="match status" value="1"/>
</dbReference>
<comment type="caution">
    <text evidence="3">The sequence shown here is derived from an EMBL/GenBank/DDBJ whole genome shotgun (WGS) entry which is preliminary data.</text>
</comment>
<gene>
    <name evidence="3" type="ORF">TorRG33x02_235290</name>
</gene>
<dbReference type="OrthoDB" id="1906820at2759"/>
<dbReference type="InterPro" id="IPR002156">
    <property type="entry name" value="RNaseH_domain"/>
</dbReference>
<organism evidence="3 4">
    <name type="scientific">Trema orientale</name>
    <name type="common">Charcoal tree</name>
    <name type="synonym">Celtis orientalis</name>
    <dbReference type="NCBI Taxonomy" id="63057"/>
    <lineage>
        <taxon>Eukaryota</taxon>
        <taxon>Viridiplantae</taxon>
        <taxon>Streptophyta</taxon>
        <taxon>Embryophyta</taxon>
        <taxon>Tracheophyta</taxon>
        <taxon>Spermatophyta</taxon>
        <taxon>Magnoliopsida</taxon>
        <taxon>eudicotyledons</taxon>
        <taxon>Gunneridae</taxon>
        <taxon>Pentapetalae</taxon>
        <taxon>rosids</taxon>
        <taxon>fabids</taxon>
        <taxon>Rosales</taxon>
        <taxon>Cannabaceae</taxon>
        <taxon>Trema</taxon>
    </lineage>
</organism>
<accession>A0A2P5E203</accession>
<dbReference type="GO" id="GO:0004523">
    <property type="term" value="F:RNA-DNA hybrid ribonuclease activity"/>
    <property type="evidence" value="ECO:0007669"/>
    <property type="project" value="InterPro"/>
</dbReference>
<dbReference type="Pfam" id="PF13966">
    <property type="entry name" value="zf-RVT"/>
    <property type="match status" value="1"/>
</dbReference>
<dbReference type="AlphaFoldDB" id="A0A2P5E203"/>
<keyword evidence="4" id="KW-1185">Reference proteome</keyword>
<dbReference type="STRING" id="63057.A0A2P5E203"/>
<sequence length="397" mass="44345">DGAYESKYFPNSDFLYAKVGYAASYAWRSIIWGADLFKQGVRWRVGDGSKIRLFSDLWQPRPSTFKAITPMRGSDFWFVEDIISNRKWNLDLINHMLFPIERFCIESIPLGYSVLDDKLLWHCNSSAIYSVRFGYKLAMASMVETGPQLLQLIRLGGSVFGTSESHQKSKFMRRVFHKILPTRAALKNRHVDIDVLCPWCKKEIKGGFHAFWHCDRVAGIWSGSCFGPALSRFIGSGTNLSSKIVPGLTLLLIIMEEAGSYLSEFQECFKIETLPPSCRLAVDPRWKPPDAGLLKLNTDAAFSLELNTIGIGIVVRDFRGQVLGCASISLAKASSPFVAELLAFKEGQRFAINNGFQIGIAEFDASNVIKAILSNSIAGIEEPIVSDIKKLLKFFGS</sequence>
<feature type="domain" description="RNase H type-1" evidence="1">
    <location>
        <begin position="297"/>
        <end position="395"/>
    </location>
</feature>
<name>A0A2P5E203_TREOI</name>
<feature type="non-terminal residue" evidence="3">
    <location>
        <position position="1"/>
    </location>
</feature>
<dbReference type="GO" id="GO:0003676">
    <property type="term" value="F:nucleic acid binding"/>
    <property type="evidence" value="ECO:0007669"/>
    <property type="project" value="InterPro"/>
</dbReference>
<evidence type="ECO:0000313" key="4">
    <source>
        <dbReference type="Proteomes" id="UP000237000"/>
    </source>
</evidence>
<evidence type="ECO:0000259" key="2">
    <source>
        <dbReference type="Pfam" id="PF13966"/>
    </source>
</evidence>
<dbReference type="PANTHER" id="PTHR47074">
    <property type="entry name" value="BNAC02G40300D PROTEIN"/>
    <property type="match status" value="1"/>
</dbReference>